<feature type="domain" description="Aminotransferase class I/classII large" evidence="3">
    <location>
        <begin position="79"/>
        <end position="449"/>
    </location>
</feature>
<dbReference type="PANTHER" id="PTHR43795">
    <property type="entry name" value="BIFUNCTIONAL ASPARTATE AMINOTRANSFERASE AND GLUTAMATE/ASPARTATE-PREPHENATE AMINOTRANSFERASE-RELATED"/>
    <property type="match status" value="1"/>
</dbReference>
<evidence type="ECO:0000256" key="1">
    <source>
        <dbReference type="ARBA" id="ARBA00007441"/>
    </source>
</evidence>
<dbReference type="CDD" id="cd00609">
    <property type="entry name" value="AAT_like"/>
    <property type="match status" value="1"/>
</dbReference>
<dbReference type="InterPro" id="IPR050478">
    <property type="entry name" value="Ethylene_sulfur-biosynth"/>
</dbReference>
<accession>A0AAV2RHP2</accession>
<dbReference type="GO" id="GO:0030170">
    <property type="term" value="F:pyridoxal phosphate binding"/>
    <property type="evidence" value="ECO:0007669"/>
    <property type="project" value="InterPro"/>
</dbReference>
<dbReference type="Pfam" id="PF00155">
    <property type="entry name" value="Aminotran_1_2"/>
    <property type="match status" value="1"/>
</dbReference>
<dbReference type="InterPro" id="IPR015424">
    <property type="entry name" value="PyrdxlP-dep_Trfase"/>
</dbReference>
<gene>
    <name evidence="4" type="ORF">MNOR_LOCUS25371</name>
</gene>
<dbReference type="EMBL" id="CAXKWB010024140">
    <property type="protein sequence ID" value="CAL4126092.1"/>
    <property type="molecule type" value="Genomic_DNA"/>
</dbReference>
<comment type="similarity">
    <text evidence="1">Belongs to the class-I pyridoxal-phosphate-dependent aminotransferase family.</text>
</comment>
<dbReference type="InterPro" id="IPR015422">
    <property type="entry name" value="PyrdxlP-dep_Trfase_small"/>
</dbReference>
<keyword evidence="5" id="KW-1185">Reference proteome</keyword>
<dbReference type="AlphaFoldDB" id="A0AAV2RHP2"/>
<comment type="caution">
    <text evidence="4">The sequence shown here is derived from an EMBL/GenBank/DDBJ whole genome shotgun (WGS) entry which is preliminary data.</text>
</comment>
<dbReference type="PRINTS" id="PR00753">
    <property type="entry name" value="ACCSYNTHASE"/>
</dbReference>
<name>A0AAV2RHP2_MEGNR</name>
<dbReference type="Gene3D" id="3.90.1150.10">
    <property type="entry name" value="Aspartate Aminotransferase, domain 1"/>
    <property type="match status" value="1"/>
</dbReference>
<dbReference type="InterPro" id="IPR015421">
    <property type="entry name" value="PyrdxlP-dep_Trfase_major"/>
</dbReference>
<dbReference type="InterPro" id="IPR004839">
    <property type="entry name" value="Aminotransferase_I/II_large"/>
</dbReference>
<dbReference type="Proteomes" id="UP001497623">
    <property type="component" value="Unassembled WGS sequence"/>
</dbReference>
<sequence>MLMFFSSSYCVATMWRLKDNGRKDNGELTGQPKIDDPPLLSVRGKDSASFVDFLTNYMIASSNNPFCPKTNPSGIVNMGTAVSRLMEKELQDYIIKNNSLSYSSEYQHYFNFCGTDELRNGTADLLTRHLCPENPIDPSLMVFMNGVTSCLDALGHTLCDPGDVVITPTPCYGRIFTDFTDRSRVKVEPLHLSERNAKNGETFYLDPSALDARITELKSQGSNVRAFIVLHPHNPLGDVYSAVQLRNLMEVCAKHKVHFISDEIYALSVFDEDTIMPSAFAIKDLPDPERTHILWGFSKDLGLAGFRLGVIHSRNAEVLNCLNTVGSYQATSHVTMHAAATLINDKEWFDKFYLPTNKQKLRKAYDRACSKLEQMGVGVRKSKAAFFIWANVQSFMKSKTEEEEMAIFDELFEAGLYVVPGVKNHCQDPGWIRIVFTVSEEEIDVGLDRMENVLKKRKKKSP</sequence>
<evidence type="ECO:0000259" key="3">
    <source>
        <dbReference type="Pfam" id="PF00155"/>
    </source>
</evidence>
<organism evidence="4 5">
    <name type="scientific">Meganyctiphanes norvegica</name>
    <name type="common">Northern krill</name>
    <name type="synonym">Thysanopoda norvegica</name>
    <dbReference type="NCBI Taxonomy" id="48144"/>
    <lineage>
        <taxon>Eukaryota</taxon>
        <taxon>Metazoa</taxon>
        <taxon>Ecdysozoa</taxon>
        <taxon>Arthropoda</taxon>
        <taxon>Crustacea</taxon>
        <taxon>Multicrustacea</taxon>
        <taxon>Malacostraca</taxon>
        <taxon>Eumalacostraca</taxon>
        <taxon>Eucarida</taxon>
        <taxon>Euphausiacea</taxon>
        <taxon>Euphausiidae</taxon>
        <taxon>Meganyctiphanes</taxon>
    </lineage>
</organism>
<keyword evidence="2" id="KW-0663">Pyridoxal phosphate</keyword>
<dbReference type="SUPFAM" id="SSF53383">
    <property type="entry name" value="PLP-dependent transferases"/>
    <property type="match status" value="1"/>
</dbReference>
<evidence type="ECO:0000313" key="5">
    <source>
        <dbReference type="Proteomes" id="UP001497623"/>
    </source>
</evidence>
<dbReference type="PROSITE" id="PS00105">
    <property type="entry name" value="AA_TRANSFER_CLASS_1"/>
    <property type="match status" value="1"/>
</dbReference>
<dbReference type="GO" id="GO:0006520">
    <property type="term" value="P:amino acid metabolic process"/>
    <property type="evidence" value="ECO:0007669"/>
    <property type="project" value="TreeGrafter"/>
</dbReference>
<dbReference type="PANTHER" id="PTHR43795:SF39">
    <property type="entry name" value="AMINOTRANSFERASE CLASS I_CLASSII DOMAIN-CONTAINING PROTEIN"/>
    <property type="match status" value="1"/>
</dbReference>
<dbReference type="InterPro" id="IPR004838">
    <property type="entry name" value="NHTrfase_class1_PyrdxlP-BS"/>
</dbReference>
<proteinExistence type="inferred from homology"/>
<protein>
    <recommendedName>
        <fullName evidence="3">Aminotransferase class I/classII large domain-containing protein</fullName>
    </recommendedName>
</protein>
<evidence type="ECO:0000313" key="4">
    <source>
        <dbReference type="EMBL" id="CAL4126092.1"/>
    </source>
</evidence>
<reference evidence="4 5" key="1">
    <citation type="submission" date="2024-05" db="EMBL/GenBank/DDBJ databases">
        <authorList>
            <person name="Wallberg A."/>
        </authorList>
    </citation>
    <scope>NUCLEOTIDE SEQUENCE [LARGE SCALE GENOMIC DNA]</scope>
</reference>
<dbReference type="Gene3D" id="3.40.640.10">
    <property type="entry name" value="Type I PLP-dependent aspartate aminotransferase-like (Major domain)"/>
    <property type="match status" value="1"/>
</dbReference>
<feature type="non-terminal residue" evidence="4">
    <location>
        <position position="462"/>
    </location>
</feature>
<dbReference type="GO" id="GO:0008483">
    <property type="term" value="F:transaminase activity"/>
    <property type="evidence" value="ECO:0007669"/>
    <property type="project" value="TreeGrafter"/>
</dbReference>
<evidence type="ECO:0000256" key="2">
    <source>
        <dbReference type="ARBA" id="ARBA00022898"/>
    </source>
</evidence>